<dbReference type="SUPFAM" id="SSF103473">
    <property type="entry name" value="MFS general substrate transporter"/>
    <property type="match status" value="2"/>
</dbReference>
<evidence type="ECO:0000256" key="4">
    <source>
        <dbReference type="ARBA" id="ARBA00022989"/>
    </source>
</evidence>
<organism evidence="9">
    <name type="scientific">Culex tarsalis</name>
    <name type="common">Encephalitis mosquito</name>
    <dbReference type="NCBI Taxonomy" id="7177"/>
    <lineage>
        <taxon>Eukaryota</taxon>
        <taxon>Metazoa</taxon>
        <taxon>Ecdysozoa</taxon>
        <taxon>Arthropoda</taxon>
        <taxon>Hexapoda</taxon>
        <taxon>Insecta</taxon>
        <taxon>Pterygota</taxon>
        <taxon>Neoptera</taxon>
        <taxon>Endopterygota</taxon>
        <taxon>Diptera</taxon>
        <taxon>Nematocera</taxon>
        <taxon>Culicoidea</taxon>
        <taxon>Culicidae</taxon>
        <taxon>Culicinae</taxon>
        <taxon>Culicini</taxon>
        <taxon>Culex</taxon>
        <taxon>Culex</taxon>
    </lineage>
</organism>
<proteinExistence type="inferred from homology"/>
<keyword evidence="4 7" id="KW-1133">Transmembrane helix</keyword>
<keyword evidence="5 7" id="KW-0472">Membrane</keyword>
<evidence type="ECO:0000259" key="8">
    <source>
        <dbReference type="Pfam" id="PF12832"/>
    </source>
</evidence>
<reference evidence="9" key="1">
    <citation type="submission" date="2017-01" db="EMBL/GenBank/DDBJ databases">
        <title>A deep insight into the sialotranscriptome of adult male and female Cluex tarsalis mosquitoes.</title>
        <authorList>
            <person name="Ribeiro J.M."/>
            <person name="Moreira F."/>
            <person name="Bernard K.A."/>
            <person name="Calvo E."/>
        </authorList>
    </citation>
    <scope>NUCLEOTIDE SEQUENCE</scope>
    <source>
        <strain evidence="9">Kern County</strain>
        <tissue evidence="9">Salivary glands</tissue>
    </source>
</reference>
<feature type="transmembrane region" description="Helical" evidence="7">
    <location>
        <begin position="378"/>
        <end position="396"/>
    </location>
</feature>
<comment type="subcellular location">
    <subcellularLocation>
        <location evidence="1">Membrane</location>
        <topology evidence="1">Multi-pass membrane protein</topology>
    </subcellularLocation>
</comment>
<dbReference type="EMBL" id="GFDL01006770">
    <property type="protein sequence ID" value="JAV28275.1"/>
    <property type="molecule type" value="Transcribed_RNA"/>
</dbReference>
<evidence type="ECO:0000256" key="3">
    <source>
        <dbReference type="ARBA" id="ARBA00022692"/>
    </source>
</evidence>
<protein>
    <submittedName>
        <fullName evidence="9">Putative transporter</fullName>
    </submittedName>
</protein>
<dbReference type="Pfam" id="PF12832">
    <property type="entry name" value="MFS_1_like"/>
    <property type="match status" value="1"/>
</dbReference>
<evidence type="ECO:0000256" key="7">
    <source>
        <dbReference type="SAM" id="Phobius"/>
    </source>
</evidence>
<evidence type="ECO:0000256" key="5">
    <source>
        <dbReference type="ARBA" id="ARBA00023136"/>
    </source>
</evidence>
<evidence type="ECO:0000256" key="1">
    <source>
        <dbReference type="ARBA" id="ARBA00004141"/>
    </source>
</evidence>
<feature type="transmembrane region" description="Helical" evidence="7">
    <location>
        <begin position="613"/>
        <end position="632"/>
    </location>
</feature>
<feature type="transmembrane region" description="Helical" evidence="7">
    <location>
        <begin position="402"/>
        <end position="424"/>
    </location>
</feature>
<feature type="transmembrane region" description="Helical" evidence="7">
    <location>
        <begin position="486"/>
        <end position="509"/>
    </location>
</feature>
<accession>A0A1Q3FL62</accession>
<comment type="similarity">
    <text evidence="2">Belongs to the major facilitator superfamily. MFSD6 family.</text>
</comment>
<dbReference type="Gene3D" id="1.20.1250.20">
    <property type="entry name" value="MFS general substrate transporter like domains"/>
    <property type="match status" value="2"/>
</dbReference>
<evidence type="ECO:0000256" key="6">
    <source>
        <dbReference type="SAM" id="MobiDB-lite"/>
    </source>
</evidence>
<feature type="transmembrane region" description="Helical" evidence="7">
    <location>
        <begin position="335"/>
        <end position="358"/>
    </location>
</feature>
<feature type="transmembrane region" description="Helical" evidence="7">
    <location>
        <begin position="90"/>
        <end position="110"/>
    </location>
</feature>
<feature type="transmembrane region" description="Helical" evidence="7">
    <location>
        <begin position="521"/>
        <end position="544"/>
    </location>
</feature>
<evidence type="ECO:0000256" key="2">
    <source>
        <dbReference type="ARBA" id="ARBA00005241"/>
    </source>
</evidence>
<feature type="transmembrane region" description="Helical" evidence="7">
    <location>
        <begin position="17"/>
        <end position="37"/>
    </location>
</feature>
<evidence type="ECO:0000313" key="9">
    <source>
        <dbReference type="EMBL" id="JAV28275.1"/>
    </source>
</evidence>
<feature type="region of interest" description="Disordered" evidence="6">
    <location>
        <begin position="652"/>
        <end position="677"/>
    </location>
</feature>
<dbReference type="PANTHER" id="PTHR16172:SF27">
    <property type="entry name" value="FI19426P1"/>
    <property type="match status" value="1"/>
</dbReference>
<dbReference type="AlphaFoldDB" id="A0A1Q3FL62"/>
<feature type="transmembrane region" description="Helical" evidence="7">
    <location>
        <begin position="581"/>
        <end position="601"/>
    </location>
</feature>
<dbReference type="GO" id="GO:0016020">
    <property type="term" value="C:membrane"/>
    <property type="evidence" value="ECO:0007669"/>
    <property type="project" value="UniProtKB-SubCell"/>
</dbReference>
<dbReference type="InterPro" id="IPR024989">
    <property type="entry name" value="MFS_assoc_dom"/>
</dbReference>
<feature type="transmembrane region" description="Helical" evidence="7">
    <location>
        <begin position="550"/>
        <end position="569"/>
    </location>
</feature>
<dbReference type="InterPro" id="IPR051717">
    <property type="entry name" value="MFS_MFSD6"/>
</dbReference>
<dbReference type="PANTHER" id="PTHR16172">
    <property type="entry name" value="MAJOR FACILITATOR SUPERFAMILY DOMAIN-CONTAINING PROTEIN 6-LIKE"/>
    <property type="match status" value="1"/>
</dbReference>
<feature type="domain" description="Major facilitator superfamily associated" evidence="8">
    <location>
        <begin position="16"/>
        <end position="613"/>
    </location>
</feature>
<dbReference type="InterPro" id="IPR036259">
    <property type="entry name" value="MFS_trans_sf"/>
</dbReference>
<sequence length="693" mass="77763">MGAAPPAKKALVNRNLISLKIVLFLFYAGLGCLHPYLTKHMALTGLNYKESQIISVVAPLIAILGPLIFAPLADRLAGTNGSSYGKRLRFLASFCMIFSAILYSILFFVVPPVERHESSRSQVSFACDLDGAIIFQQRCSEERTCYQWKREKIGHLTLTNCSYTCQKPIEFQNLNHPYTKGVTVGPSTESSLEDDDYIFNEDDVDVAPENLALPQPQVDNTPIPVPHICERKGGPESEICHAYTKATESLKFETILRSAVNEENETHSAEWCRYPLDGFSCNIPEKQVTWMKLLINSSNCTPKIECEVHDPYGSEESVLAESVCMRIVGDPELTFWSYLLVRSFADAFPLAAIVLLNAATIIATRETSTGRGDFGRQIVWGAIGWGLFYFVLSWVFETYYVYIVLVVLAAIVLLVSSGMPLTPPEMWWHTKCGMVAIPMSAIRRYVPEAAGLCLVTLILGTFWSVLDNYEGVLVKNFEVHPISEEYYGTTWSVFVILGALLVIPTLWYAEPIVDYCGHSNVLIAAITTFIFRFALLASLDVTWWRVVIDFLYPITLGLTWLTIVFYMRHIIPRRIITTGQALPVIFHFCLGRFLGALIGTWTQLDCLITTFQALAITACAVAVIYFLLYHLVLAPRCANRLNTVPSGSTLHITAPDSNGHQTQQQQPLHPSNGSYQPLRIYHNYRGRKGHFRY</sequence>
<feature type="transmembrane region" description="Helical" evidence="7">
    <location>
        <begin position="445"/>
        <end position="466"/>
    </location>
</feature>
<feature type="transmembrane region" description="Helical" evidence="7">
    <location>
        <begin position="52"/>
        <end position="70"/>
    </location>
</feature>
<feature type="compositionally biased region" description="Polar residues" evidence="6">
    <location>
        <begin position="652"/>
        <end position="675"/>
    </location>
</feature>
<keyword evidence="3 7" id="KW-0812">Transmembrane</keyword>
<name>A0A1Q3FL62_CULTA</name>